<evidence type="ECO:0000313" key="1">
    <source>
        <dbReference type="EMBL" id="CAL5993924.1"/>
    </source>
</evidence>
<dbReference type="Pfam" id="PF00071">
    <property type="entry name" value="Ras"/>
    <property type="match status" value="1"/>
</dbReference>
<dbReference type="EMBL" id="CAXDID020000031">
    <property type="protein sequence ID" value="CAL5993924.1"/>
    <property type="molecule type" value="Genomic_DNA"/>
</dbReference>
<keyword evidence="2" id="KW-1185">Reference proteome</keyword>
<comment type="caution">
    <text evidence="1">The sequence shown here is derived from an EMBL/GenBank/DDBJ whole genome shotgun (WGS) entry which is preliminary data.</text>
</comment>
<dbReference type="Proteomes" id="UP001642409">
    <property type="component" value="Unassembled WGS sequence"/>
</dbReference>
<evidence type="ECO:0000313" key="2">
    <source>
        <dbReference type="Proteomes" id="UP001642409"/>
    </source>
</evidence>
<dbReference type="PROSITE" id="PS51419">
    <property type="entry name" value="RAB"/>
    <property type="match status" value="1"/>
</dbReference>
<proteinExistence type="predicted"/>
<sequence>MNANNESRFKLLIEGASGTHKSRLLYGLIQNSIAVFGKVNVQYQDQIVKMDIWRSQRNVSNTIKFPPHFYKMTSVVLLVFDVGKLESLRMCPIYIQQIRSECSKNVQIMLIGQQFSENRQVSVDEATVFAEMNKMTYAEVNYVGDQKESRSLSGQNFILNESTQKQMIPLRQRIAALLIQSEQK</sequence>
<dbReference type="Gene3D" id="3.40.50.300">
    <property type="entry name" value="P-loop containing nucleotide triphosphate hydrolases"/>
    <property type="match status" value="1"/>
</dbReference>
<dbReference type="InterPro" id="IPR027417">
    <property type="entry name" value="P-loop_NTPase"/>
</dbReference>
<dbReference type="SUPFAM" id="SSF52540">
    <property type="entry name" value="P-loop containing nucleoside triphosphate hydrolases"/>
    <property type="match status" value="1"/>
</dbReference>
<dbReference type="SMART" id="SM00175">
    <property type="entry name" value="RAB"/>
    <property type="match status" value="1"/>
</dbReference>
<dbReference type="InterPro" id="IPR050209">
    <property type="entry name" value="Rab_GTPases_membrane_traffic"/>
</dbReference>
<name>A0ABP1HGD1_9EUKA</name>
<gene>
    <name evidence="1" type="ORF">HINF_LOCUS13298</name>
</gene>
<protein>
    <submittedName>
        <fullName evidence="1">Rab5</fullName>
    </submittedName>
</protein>
<reference evidence="1 2" key="1">
    <citation type="submission" date="2024-07" db="EMBL/GenBank/DDBJ databases">
        <authorList>
            <person name="Akdeniz Z."/>
        </authorList>
    </citation>
    <scope>NUCLEOTIDE SEQUENCE [LARGE SCALE GENOMIC DNA]</scope>
</reference>
<organism evidence="1 2">
    <name type="scientific">Hexamita inflata</name>
    <dbReference type="NCBI Taxonomy" id="28002"/>
    <lineage>
        <taxon>Eukaryota</taxon>
        <taxon>Metamonada</taxon>
        <taxon>Diplomonadida</taxon>
        <taxon>Hexamitidae</taxon>
        <taxon>Hexamitinae</taxon>
        <taxon>Hexamita</taxon>
    </lineage>
</organism>
<dbReference type="InterPro" id="IPR001806">
    <property type="entry name" value="Small_GTPase"/>
</dbReference>
<dbReference type="PANTHER" id="PTHR47979">
    <property type="entry name" value="DRAB11-RELATED"/>
    <property type="match status" value="1"/>
</dbReference>
<accession>A0ABP1HGD1</accession>